<evidence type="ECO:0000313" key="2">
    <source>
        <dbReference type="EMBL" id="GGD25865.1"/>
    </source>
</evidence>
<proteinExistence type="predicted"/>
<dbReference type="Proteomes" id="UP000642571">
    <property type="component" value="Unassembled WGS sequence"/>
</dbReference>
<evidence type="ECO:0000256" key="1">
    <source>
        <dbReference type="SAM" id="Phobius"/>
    </source>
</evidence>
<feature type="transmembrane region" description="Helical" evidence="1">
    <location>
        <begin position="38"/>
        <end position="56"/>
    </location>
</feature>
<feature type="transmembrane region" description="Helical" evidence="1">
    <location>
        <begin position="94"/>
        <end position="115"/>
    </location>
</feature>
<gene>
    <name evidence="2" type="ORF">GCM10011389_36780</name>
</gene>
<evidence type="ECO:0000313" key="3">
    <source>
        <dbReference type="Proteomes" id="UP000642571"/>
    </source>
</evidence>
<keyword evidence="1" id="KW-0812">Transmembrane</keyword>
<reference evidence="3" key="1">
    <citation type="journal article" date="2019" name="Int. J. Syst. Evol. Microbiol.">
        <title>The Global Catalogue of Microorganisms (GCM) 10K type strain sequencing project: providing services to taxonomists for standard genome sequencing and annotation.</title>
        <authorList>
            <consortium name="The Broad Institute Genomics Platform"/>
            <consortium name="The Broad Institute Genome Sequencing Center for Infectious Disease"/>
            <person name="Wu L."/>
            <person name="Ma J."/>
        </authorList>
    </citation>
    <scope>NUCLEOTIDE SEQUENCE [LARGE SCALE GENOMIC DNA]</scope>
    <source>
        <strain evidence="3">CGMCC 1.15353</strain>
    </source>
</reference>
<name>A0ABQ1QHG6_9BACI</name>
<protein>
    <submittedName>
        <fullName evidence="2">Uncharacterized protein</fullName>
    </submittedName>
</protein>
<keyword evidence="1" id="KW-1133">Transmembrane helix</keyword>
<dbReference type="RefSeq" id="WP_188655833.1">
    <property type="nucleotide sequence ID" value="NZ_BMIN01000021.1"/>
</dbReference>
<keyword evidence="1" id="KW-0472">Membrane</keyword>
<accession>A0ABQ1QHG6</accession>
<dbReference type="EMBL" id="BMIN01000021">
    <property type="protein sequence ID" value="GGD25865.1"/>
    <property type="molecule type" value="Genomic_DNA"/>
</dbReference>
<keyword evidence="3" id="KW-1185">Reference proteome</keyword>
<comment type="caution">
    <text evidence="2">The sequence shown here is derived from an EMBL/GenBank/DDBJ whole genome shotgun (WGS) entry which is preliminary data.</text>
</comment>
<feature type="transmembrane region" description="Helical" evidence="1">
    <location>
        <begin position="9"/>
        <end position="26"/>
    </location>
</feature>
<organism evidence="2 3">
    <name type="scientific">Pontibacillus salipaludis</name>
    <dbReference type="NCBI Taxonomy" id="1697394"/>
    <lineage>
        <taxon>Bacteria</taxon>
        <taxon>Bacillati</taxon>
        <taxon>Bacillota</taxon>
        <taxon>Bacilli</taxon>
        <taxon>Bacillales</taxon>
        <taxon>Bacillaceae</taxon>
        <taxon>Pontibacillus</taxon>
    </lineage>
</organism>
<feature type="transmembrane region" description="Helical" evidence="1">
    <location>
        <begin position="68"/>
        <end position="88"/>
    </location>
</feature>
<sequence>MAKWLIQKVLYGIVLVSLFALGSYRLLLFEGELTSGEVYTFITYSAITIGIAYVITKAFNRKEAELGSGFYLSLFFLTMWVVDFYQVVQFNLGFETNLIIASGLITSVVVSYLLFKQKGPKQSAVI</sequence>